<protein>
    <recommendedName>
        <fullName evidence="4">histidinol-phosphate transaminase</fullName>
        <ecNumber evidence="4">2.6.1.9</ecNumber>
    </recommendedName>
</protein>
<dbReference type="PANTHER" id="PTHR43643">
    <property type="entry name" value="HISTIDINOL-PHOSPHATE AMINOTRANSFERASE 2"/>
    <property type="match status" value="1"/>
</dbReference>
<dbReference type="SUPFAM" id="SSF53383">
    <property type="entry name" value="PLP-dependent transferases"/>
    <property type="match status" value="1"/>
</dbReference>
<evidence type="ECO:0000256" key="6">
    <source>
        <dbReference type="ARBA" id="ARBA00022605"/>
    </source>
</evidence>
<evidence type="ECO:0000256" key="11">
    <source>
        <dbReference type="RuleBase" id="RU003693"/>
    </source>
</evidence>
<proteinExistence type="inferred from homology"/>
<dbReference type="EC" id="2.6.1.9" evidence="4"/>
<dbReference type="EMBL" id="MIGX01000106">
    <property type="protein sequence ID" value="PPT85388.1"/>
    <property type="molecule type" value="Genomic_DNA"/>
</dbReference>
<comment type="catalytic activity">
    <reaction evidence="10">
        <text>L-histidinol phosphate + 2-oxoglutarate = 3-(imidazol-4-yl)-2-oxopropyl phosphate + L-glutamate</text>
        <dbReference type="Rhea" id="RHEA:23744"/>
        <dbReference type="ChEBI" id="CHEBI:16810"/>
        <dbReference type="ChEBI" id="CHEBI:29985"/>
        <dbReference type="ChEBI" id="CHEBI:57766"/>
        <dbReference type="ChEBI" id="CHEBI:57980"/>
        <dbReference type="EC" id="2.6.1.9"/>
    </reaction>
</comment>
<dbReference type="GO" id="GO:0004400">
    <property type="term" value="F:histidinol-phosphate transaminase activity"/>
    <property type="evidence" value="ECO:0007669"/>
    <property type="project" value="UniProtKB-EC"/>
</dbReference>
<gene>
    <name evidence="13" type="ORF">XthCFBP4691_16290</name>
</gene>
<evidence type="ECO:0000256" key="4">
    <source>
        <dbReference type="ARBA" id="ARBA00012748"/>
    </source>
</evidence>
<evidence type="ECO:0000259" key="12">
    <source>
        <dbReference type="Pfam" id="PF00155"/>
    </source>
</evidence>
<feature type="domain" description="Aminotransferase class I/classII large" evidence="12">
    <location>
        <begin position="20"/>
        <end position="295"/>
    </location>
</feature>
<keyword evidence="9" id="KW-0368">Histidine biosynthesis</keyword>
<keyword evidence="7" id="KW-0808">Transferase</keyword>
<evidence type="ECO:0000256" key="5">
    <source>
        <dbReference type="ARBA" id="ARBA00022576"/>
    </source>
</evidence>
<dbReference type="InterPro" id="IPR001917">
    <property type="entry name" value="Aminotrans_II_pyridoxalP_BS"/>
</dbReference>
<sequence>MRQELEAYAGRYPESSCEPLRAHLAAALGVAPAMVAVGNGADELVLLATLGLGGAGHAVAVTECTFPGYLTATRVVGAQPRAVPIGDGAKLIFVCNPHNPTGSLLSPPSIERILDQSERHGATLIVDEAYMDYVEDPAASALALARAGRRLVVLRTFSKAWGMAARRIGYAAGHPQLIARMWAMRQALPFNVNRCAQRAMPHALQAQAHLQWVRENNRNVRDAFCRQLYAVDIGFLPSAANFVMLLPIGDSAAVASALLREHGILVRDLGLFGCTGCLRVSMSTAADMERCVEALCACLGAVA</sequence>
<keyword evidence="8 11" id="KW-0663">Pyridoxal phosphate</keyword>
<evidence type="ECO:0000256" key="8">
    <source>
        <dbReference type="ARBA" id="ARBA00022898"/>
    </source>
</evidence>
<organism evidence="13 14">
    <name type="scientific">Xanthomonas theicola</name>
    <dbReference type="NCBI Taxonomy" id="56464"/>
    <lineage>
        <taxon>Bacteria</taxon>
        <taxon>Pseudomonadati</taxon>
        <taxon>Pseudomonadota</taxon>
        <taxon>Gammaproteobacteria</taxon>
        <taxon>Lysobacterales</taxon>
        <taxon>Lysobacteraceae</taxon>
        <taxon>Xanthomonas</taxon>
    </lineage>
</organism>
<dbReference type="GO" id="GO:0030170">
    <property type="term" value="F:pyridoxal phosphate binding"/>
    <property type="evidence" value="ECO:0007669"/>
    <property type="project" value="InterPro"/>
</dbReference>
<dbReference type="PANTHER" id="PTHR43643:SF6">
    <property type="entry name" value="HISTIDINOL-PHOSPHATE AMINOTRANSFERASE"/>
    <property type="match status" value="1"/>
</dbReference>
<keyword evidence="14" id="KW-1185">Reference proteome</keyword>
<name>A0A2S6ZBS5_9XANT</name>
<evidence type="ECO:0000256" key="9">
    <source>
        <dbReference type="ARBA" id="ARBA00023102"/>
    </source>
</evidence>
<dbReference type="OrthoDB" id="9813612at2"/>
<dbReference type="PROSITE" id="PS00599">
    <property type="entry name" value="AA_TRANSFER_CLASS_2"/>
    <property type="match status" value="1"/>
</dbReference>
<keyword evidence="6" id="KW-0028">Amino-acid biosynthesis</keyword>
<dbReference type="Gene3D" id="3.40.640.10">
    <property type="entry name" value="Type I PLP-dependent aspartate aminotransferase-like (Major domain)"/>
    <property type="match status" value="1"/>
</dbReference>
<keyword evidence="5" id="KW-0032">Aminotransferase</keyword>
<accession>A0A2S6ZBS5</accession>
<evidence type="ECO:0000256" key="7">
    <source>
        <dbReference type="ARBA" id="ARBA00022679"/>
    </source>
</evidence>
<dbReference type="CDD" id="cd00609">
    <property type="entry name" value="AAT_like"/>
    <property type="match status" value="1"/>
</dbReference>
<dbReference type="InterPro" id="IPR015421">
    <property type="entry name" value="PyrdxlP-dep_Trfase_major"/>
</dbReference>
<dbReference type="InterPro" id="IPR004839">
    <property type="entry name" value="Aminotransferase_I/II_large"/>
</dbReference>
<reference evidence="13 14" key="1">
    <citation type="submission" date="2016-08" db="EMBL/GenBank/DDBJ databases">
        <title>Evolution of the type three secretion system and type three effector repertoires in Xanthomonas.</title>
        <authorList>
            <person name="Merda D."/>
            <person name="Briand M."/>
            <person name="Bosis E."/>
            <person name="Rousseau C."/>
            <person name="Portier P."/>
            <person name="Jacques M.-A."/>
            <person name="Fischer-Le Saux M."/>
        </authorList>
    </citation>
    <scope>NUCLEOTIDE SEQUENCE [LARGE SCALE GENOMIC DNA]</scope>
    <source>
        <strain evidence="13 14">CFBP 4691</strain>
    </source>
</reference>
<comment type="cofactor">
    <cofactor evidence="1 11">
        <name>pyridoxal 5'-phosphate</name>
        <dbReference type="ChEBI" id="CHEBI:597326"/>
    </cofactor>
</comment>
<dbReference type="Pfam" id="PF00155">
    <property type="entry name" value="Aminotran_1_2"/>
    <property type="match status" value="1"/>
</dbReference>
<evidence type="ECO:0000256" key="2">
    <source>
        <dbReference type="ARBA" id="ARBA00005011"/>
    </source>
</evidence>
<comment type="caution">
    <text evidence="13">The sequence shown here is derived from an EMBL/GenBank/DDBJ whole genome shotgun (WGS) entry which is preliminary data.</text>
</comment>
<evidence type="ECO:0000256" key="3">
    <source>
        <dbReference type="ARBA" id="ARBA00007970"/>
    </source>
</evidence>
<dbReference type="Gene3D" id="3.90.1150.10">
    <property type="entry name" value="Aspartate Aminotransferase, domain 1"/>
    <property type="match status" value="1"/>
</dbReference>
<evidence type="ECO:0000256" key="1">
    <source>
        <dbReference type="ARBA" id="ARBA00001933"/>
    </source>
</evidence>
<dbReference type="Proteomes" id="UP000239898">
    <property type="component" value="Unassembled WGS sequence"/>
</dbReference>
<comment type="similarity">
    <text evidence="3">Belongs to the class-II pyridoxal-phosphate-dependent aminotransferase family. Histidinol-phosphate aminotransferase subfamily.</text>
</comment>
<dbReference type="InterPro" id="IPR015422">
    <property type="entry name" value="PyrdxlP-dep_Trfase_small"/>
</dbReference>
<dbReference type="RefSeq" id="WP_128421370.1">
    <property type="nucleotide sequence ID" value="NZ_CP049017.1"/>
</dbReference>
<evidence type="ECO:0000313" key="13">
    <source>
        <dbReference type="EMBL" id="PPT85388.1"/>
    </source>
</evidence>
<dbReference type="AlphaFoldDB" id="A0A2S6ZBS5"/>
<dbReference type="InterPro" id="IPR050106">
    <property type="entry name" value="HistidinolP_aminotransfase"/>
</dbReference>
<dbReference type="InterPro" id="IPR015424">
    <property type="entry name" value="PyrdxlP-dep_Trfase"/>
</dbReference>
<comment type="pathway">
    <text evidence="2">Amino-acid biosynthesis; L-histidine biosynthesis; L-histidine from 5-phospho-alpha-D-ribose 1-diphosphate: step 7/9.</text>
</comment>
<evidence type="ECO:0000313" key="14">
    <source>
        <dbReference type="Proteomes" id="UP000239898"/>
    </source>
</evidence>
<dbReference type="GO" id="GO:0000105">
    <property type="term" value="P:L-histidine biosynthetic process"/>
    <property type="evidence" value="ECO:0007669"/>
    <property type="project" value="UniProtKB-KW"/>
</dbReference>
<evidence type="ECO:0000256" key="10">
    <source>
        <dbReference type="ARBA" id="ARBA00047481"/>
    </source>
</evidence>